<name>A0A423WYC9_9PEZI</name>
<evidence type="ECO:0000256" key="1">
    <source>
        <dbReference type="SAM" id="MobiDB-lite"/>
    </source>
</evidence>
<dbReference type="OrthoDB" id="5217843at2759"/>
<dbReference type="EMBL" id="LKEA01000006">
    <property type="protein sequence ID" value="ROW08470.1"/>
    <property type="molecule type" value="Genomic_DNA"/>
</dbReference>
<evidence type="ECO:0000313" key="2">
    <source>
        <dbReference type="EMBL" id="ROW08470.1"/>
    </source>
</evidence>
<keyword evidence="3" id="KW-1185">Reference proteome</keyword>
<evidence type="ECO:0000313" key="3">
    <source>
        <dbReference type="Proteomes" id="UP000283895"/>
    </source>
</evidence>
<accession>A0A423WYC9</accession>
<protein>
    <submittedName>
        <fullName evidence="2">Uncharacterized protein</fullName>
    </submittedName>
</protein>
<feature type="compositionally biased region" description="Acidic residues" evidence="1">
    <location>
        <begin position="41"/>
        <end position="50"/>
    </location>
</feature>
<reference evidence="2 3" key="1">
    <citation type="submission" date="2015-09" db="EMBL/GenBank/DDBJ databases">
        <title>Host preference determinants of Valsa canker pathogens revealed by comparative genomics.</title>
        <authorList>
            <person name="Yin Z."/>
            <person name="Huang L."/>
        </authorList>
    </citation>
    <scope>NUCLEOTIDE SEQUENCE [LARGE SCALE GENOMIC DNA]</scope>
    <source>
        <strain evidence="2 3">03-1</strain>
    </source>
</reference>
<dbReference type="AlphaFoldDB" id="A0A423WYC9"/>
<feature type="region of interest" description="Disordered" evidence="1">
    <location>
        <begin position="1"/>
        <end position="84"/>
    </location>
</feature>
<comment type="caution">
    <text evidence="2">The sequence shown here is derived from an EMBL/GenBank/DDBJ whole genome shotgun (WGS) entry which is preliminary data.</text>
</comment>
<organism evidence="2 3">
    <name type="scientific">Cytospora schulzeri</name>
    <dbReference type="NCBI Taxonomy" id="448051"/>
    <lineage>
        <taxon>Eukaryota</taxon>
        <taxon>Fungi</taxon>
        <taxon>Dikarya</taxon>
        <taxon>Ascomycota</taxon>
        <taxon>Pezizomycotina</taxon>
        <taxon>Sordariomycetes</taxon>
        <taxon>Sordariomycetidae</taxon>
        <taxon>Diaporthales</taxon>
        <taxon>Cytosporaceae</taxon>
        <taxon>Cytospora</taxon>
    </lineage>
</organism>
<feature type="compositionally biased region" description="Polar residues" evidence="1">
    <location>
        <begin position="1"/>
        <end position="15"/>
    </location>
</feature>
<sequence length="471" mass="52701">MAETNIGSFQTQWDSLSAAPRKFDSETENRPFLVDLVGTTDSDDDGDDGHDESFHSSGDPNPKWNRLDHEGVEGDGQTDLGGIRSSNTDGVDVIHHFLHKLRADNHLPYCDAEKVFSSFCSKAVRKDGCVGFIDDRNIDRLQCGKFDRQLAVDEFCEALQENRWSGECEGTKTTSPAMKDEKIGSLCAHRRLILVENPNGQAVKALLSTASKRESAIITDWMYKYVNFEPSIGFQQRVEFWKDFVLNFHMPCFVYRSELSEQQEKELLAHPLRQCFRLPCPPVSGQAHAPSSKEYLCEVQISISVFGVDTEKWAAYAFEDTYHRESSIEGYPDDDSGVLRVRLDPVAGGSLSLEDPIPGPIDYFLQVVQDRLKSLAAKWDYAVRVITALFKKTKPQYLPAICADNGSHRGKRHVKSLDQWITHMGAITTELLAKVEDIAAAGETFRDFRLALGAFVSAAALKKFSLSLNST</sequence>
<dbReference type="Proteomes" id="UP000283895">
    <property type="component" value="Unassembled WGS sequence"/>
</dbReference>
<gene>
    <name evidence="2" type="ORF">VMCG_03214</name>
</gene>
<proteinExistence type="predicted"/>